<dbReference type="CDD" id="cd00211">
    <property type="entry name" value="PTS_IIA_fru"/>
    <property type="match status" value="1"/>
</dbReference>
<dbReference type="CDD" id="cd05568">
    <property type="entry name" value="PTS_IIB_bgl_like"/>
    <property type="match status" value="1"/>
</dbReference>
<dbReference type="InterPro" id="IPR036634">
    <property type="entry name" value="PRD_sf"/>
</dbReference>
<dbReference type="GO" id="GO:0006355">
    <property type="term" value="P:regulation of DNA-templated transcription"/>
    <property type="evidence" value="ECO:0007669"/>
    <property type="project" value="InterPro"/>
</dbReference>
<dbReference type="PROSITE" id="PS00372">
    <property type="entry name" value="PTS_EIIA_TYPE_2_HIS"/>
    <property type="match status" value="1"/>
</dbReference>
<feature type="domain" description="PTS EIIA type-2" evidence="4">
    <location>
        <begin position="536"/>
        <end position="675"/>
    </location>
</feature>
<name>A0A1I0J7M7_9FIRM</name>
<protein>
    <submittedName>
        <fullName evidence="6">Transcriptional antiterminator</fullName>
    </submittedName>
</protein>
<evidence type="ECO:0000256" key="2">
    <source>
        <dbReference type="ARBA" id="ARBA00023015"/>
    </source>
</evidence>
<evidence type="ECO:0000259" key="5">
    <source>
        <dbReference type="PROSITE" id="PS51372"/>
    </source>
</evidence>
<feature type="domain" description="PRD" evidence="5">
    <location>
        <begin position="330"/>
        <end position="438"/>
    </location>
</feature>
<dbReference type="STRING" id="460384.SAMN05216313_12737"/>
<dbReference type="InterPro" id="IPR050661">
    <property type="entry name" value="BglG_antiterminators"/>
</dbReference>
<dbReference type="PANTHER" id="PTHR30185:SF18">
    <property type="entry name" value="TRANSCRIPTIONAL REGULATOR MTLR"/>
    <property type="match status" value="1"/>
</dbReference>
<gene>
    <name evidence="6" type="ORF">SAMN05216313_12737</name>
</gene>
<evidence type="ECO:0000256" key="1">
    <source>
        <dbReference type="ARBA" id="ARBA00022737"/>
    </source>
</evidence>
<dbReference type="InterPro" id="IPR016152">
    <property type="entry name" value="PTrfase/Anion_transptr"/>
</dbReference>
<dbReference type="SUPFAM" id="SSF55804">
    <property type="entry name" value="Phoshotransferase/anion transport protein"/>
    <property type="match status" value="1"/>
</dbReference>
<dbReference type="PROSITE" id="PS51094">
    <property type="entry name" value="PTS_EIIA_TYPE_2"/>
    <property type="match status" value="1"/>
</dbReference>
<dbReference type="Gene3D" id="1.10.1790.10">
    <property type="entry name" value="PRD domain"/>
    <property type="match status" value="1"/>
</dbReference>
<keyword evidence="7" id="KW-1185">Reference proteome</keyword>
<keyword evidence="2" id="KW-0805">Transcription regulation</keyword>
<dbReference type="InterPro" id="IPR011608">
    <property type="entry name" value="PRD"/>
</dbReference>
<dbReference type="Gene3D" id="3.40.930.10">
    <property type="entry name" value="Mannitol-specific EII, Chain A"/>
    <property type="match status" value="1"/>
</dbReference>
<organism evidence="6 7">
    <name type="scientific">Enterocloster lavalensis</name>
    <dbReference type="NCBI Taxonomy" id="460384"/>
    <lineage>
        <taxon>Bacteria</taxon>
        <taxon>Bacillati</taxon>
        <taxon>Bacillota</taxon>
        <taxon>Clostridia</taxon>
        <taxon>Lachnospirales</taxon>
        <taxon>Lachnospiraceae</taxon>
        <taxon>Enterocloster</taxon>
    </lineage>
</organism>
<dbReference type="PANTHER" id="PTHR30185">
    <property type="entry name" value="CRYPTIC BETA-GLUCOSIDE BGL OPERON ANTITERMINATOR"/>
    <property type="match status" value="1"/>
</dbReference>
<sequence>MLSEKAARILLLLIRHGNRTMTAGKIAGALGISERSVNTYLKEVYDFCREENIRVSNKTGVGIAVSCPGREEELERLLSGQIGRADSSDSRVRYMVRVLLNNWNSYTTALFAEDLKVSKNTVCQDLKRAEEQLNRMGLEVVKKTGAGIYVRGPEPKLRRAMVRVNRMAGPDEKEHNKPPERETGDCRMKAETLVRLETCYRGCRVKACVELIRKMEDSWGRKLSDRALEALTEYLIVTCLRAKNGHVIQKDFRAGEREICEGAAKQAAFLAKALELPKEERAYVQLLLDCMEYQGQVETGAGEPPEVWGDEAEAGENAAGSGGAGIAGKPAKTEAELLTDDLIRYVSGVIGLDFTGDTLLRQTLNWYHRSAALRCRYGIELENPFLEDVKKTYPAVFSACFAAGSVIYPKVTGEELSENEVSYLSLLIGGAIVRSEKKISAVVICNGGVGTSQILARKLGDRLPQLMILGIFGSEQVREAASLRPQLVITTVSGIQTSCPSVLISPVLGERDLKLLNRACAEVYTKAESCRNGLAGLLDEDLIFLDYQGRDKDQVLRFMAEGLERKGYVTEQFLEDVMARESRGSTALGFGVAIPHGVSGYVNRPAVSVVRLEESMDWAGEPVSLIFMLALNFKDIESTRAFFNGFYHLTCEVKIVELLRGVTSPGELIRVISEHCV</sequence>
<dbReference type="EMBL" id="FOIM01000027">
    <property type="protein sequence ID" value="SEU05944.1"/>
    <property type="molecule type" value="Genomic_DNA"/>
</dbReference>
<dbReference type="InterPro" id="IPR002178">
    <property type="entry name" value="PTS_EIIA_type-2_dom"/>
</dbReference>
<evidence type="ECO:0000313" key="6">
    <source>
        <dbReference type="EMBL" id="SEU05944.1"/>
    </source>
</evidence>
<dbReference type="Pfam" id="PF00359">
    <property type="entry name" value="PTS_EIIA_2"/>
    <property type="match status" value="1"/>
</dbReference>
<proteinExistence type="predicted"/>
<dbReference type="AlphaFoldDB" id="A0A1I0J7M7"/>
<dbReference type="PROSITE" id="PS51372">
    <property type="entry name" value="PRD_2"/>
    <property type="match status" value="1"/>
</dbReference>
<reference evidence="7" key="1">
    <citation type="submission" date="2016-10" db="EMBL/GenBank/DDBJ databases">
        <authorList>
            <person name="Varghese N."/>
            <person name="Submissions S."/>
        </authorList>
    </citation>
    <scope>NUCLEOTIDE SEQUENCE [LARGE SCALE GENOMIC DNA]</scope>
    <source>
        <strain evidence="7">NLAE-zl-G277</strain>
    </source>
</reference>
<dbReference type="Pfam" id="PF00874">
    <property type="entry name" value="PRD"/>
    <property type="match status" value="1"/>
</dbReference>
<dbReference type="Proteomes" id="UP000198508">
    <property type="component" value="Unassembled WGS sequence"/>
</dbReference>
<evidence type="ECO:0000313" key="7">
    <source>
        <dbReference type="Proteomes" id="UP000198508"/>
    </source>
</evidence>
<keyword evidence="3" id="KW-0804">Transcription</keyword>
<dbReference type="SUPFAM" id="SSF63520">
    <property type="entry name" value="PTS-regulatory domain, PRD"/>
    <property type="match status" value="1"/>
</dbReference>
<evidence type="ECO:0000256" key="3">
    <source>
        <dbReference type="ARBA" id="ARBA00023163"/>
    </source>
</evidence>
<keyword evidence="1" id="KW-0677">Repeat</keyword>
<evidence type="ECO:0000259" key="4">
    <source>
        <dbReference type="PROSITE" id="PS51094"/>
    </source>
</evidence>
<accession>A0A1I0J7M7</accession>